<protein>
    <submittedName>
        <fullName evidence="4">NAD(P)H-quinone oxidoreductase</fullName>
    </submittedName>
</protein>
<dbReference type="InterPro" id="IPR011032">
    <property type="entry name" value="GroES-like_sf"/>
</dbReference>
<accession>A0ABY6NYR6</accession>
<dbReference type="RefSeq" id="WP_265382644.1">
    <property type="nucleotide sequence ID" value="NZ_CP110615.1"/>
</dbReference>
<sequence>MHAIEIAEPGGPDVLRWTEVPDPRPAAGEVVLDVTAAALNRADVQQRQGNYPPPPGASPILGLECSGTVRELGEGVTGWAVGDEVCALLAGGGYAEQVAVPAPQLMPVPSGLDLYAAAALPEVACTVWSNLVMTADLHAGDVLLVHGGGSGIGTHAIQVAKALGVTVAVTAGSAGKLERCAALGADILVNYREEDFVEAVRAATGGHGADVVLDNMGAKYLARNVAVLAKDGHLVVIGMQGGRTAELDLGALLATRGTITAAGLRGRPVTGESSKAEVVAAVVANVWPMVADGRVRPLVHEQVPVAEAARAHELLDSADVVGKIVLRVR</sequence>
<evidence type="ECO:0000313" key="5">
    <source>
        <dbReference type="Proteomes" id="UP001164965"/>
    </source>
</evidence>
<dbReference type="EMBL" id="CP110615">
    <property type="protein sequence ID" value="UZJ24537.1"/>
    <property type="molecule type" value="Genomic_DNA"/>
</dbReference>
<keyword evidence="1" id="KW-0521">NADP</keyword>
<organism evidence="4 5">
    <name type="scientific">Rhodococcus antarcticus</name>
    <dbReference type="NCBI Taxonomy" id="2987751"/>
    <lineage>
        <taxon>Bacteria</taxon>
        <taxon>Bacillati</taxon>
        <taxon>Actinomycetota</taxon>
        <taxon>Actinomycetes</taxon>
        <taxon>Mycobacteriales</taxon>
        <taxon>Nocardiaceae</taxon>
        <taxon>Rhodococcus</taxon>
    </lineage>
</organism>
<feature type="domain" description="Enoyl reductase (ER)" evidence="3">
    <location>
        <begin position="10"/>
        <end position="326"/>
    </location>
</feature>
<proteinExistence type="predicted"/>
<dbReference type="InterPro" id="IPR013149">
    <property type="entry name" value="ADH-like_C"/>
</dbReference>
<name>A0ABY6NYR6_9NOCA</name>
<dbReference type="CDD" id="cd05276">
    <property type="entry name" value="p53_inducible_oxidoreductase"/>
    <property type="match status" value="1"/>
</dbReference>
<dbReference type="Gene3D" id="3.90.180.10">
    <property type="entry name" value="Medium-chain alcohol dehydrogenases, catalytic domain"/>
    <property type="match status" value="1"/>
</dbReference>
<keyword evidence="5" id="KW-1185">Reference proteome</keyword>
<dbReference type="NCBIfam" id="TIGR02824">
    <property type="entry name" value="quinone_pig3"/>
    <property type="match status" value="1"/>
</dbReference>
<evidence type="ECO:0000256" key="2">
    <source>
        <dbReference type="ARBA" id="ARBA00023002"/>
    </source>
</evidence>
<evidence type="ECO:0000313" key="4">
    <source>
        <dbReference type="EMBL" id="UZJ24537.1"/>
    </source>
</evidence>
<dbReference type="InterPro" id="IPR014189">
    <property type="entry name" value="Quinone_OxRdtase_PIG3"/>
</dbReference>
<dbReference type="SUPFAM" id="SSF51735">
    <property type="entry name" value="NAD(P)-binding Rossmann-fold domains"/>
    <property type="match status" value="1"/>
</dbReference>
<dbReference type="PANTHER" id="PTHR48106">
    <property type="entry name" value="QUINONE OXIDOREDUCTASE PIG3-RELATED"/>
    <property type="match status" value="1"/>
</dbReference>
<evidence type="ECO:0000259" key="3">
    <source>
        <dbReference type="SMART" id="SM00829"/>
    </source>
</evidence>
<evidence type="ECO:0000256" key="1">
    <source>
        <dbReference type="ARBA" id="ARBA00022857"/>
    </source>
</evidence>
<dbReference type="PANTHER" id="PTHR48106:SF8">
    <property type="entry name" value="OS02G0805600 PROTEIN"/>
    <property type="match status" value="1"/>
</dbReference>
<dbReference type="InterPro" id="IPR020843">
    <property type="entry name" value="ER"/>
</dbReference>
<dbReference type="InterPro" id="IPR013154">
    <property type="entry name" value="ADH-like_N"/>
</dbReference>
<dbReference type="Pfam" id="PF00107">
    <property type="entry name" value="ADH_zinc_N"/>
    <property type="match status" value="1"/>
</dbReference>
<dbReference type="InterPro" id="IPR036291">
    <property type="entry name" value="NAD(P)-bd_dom_sf"/>
</dbReference>
<dbReference type="Pfam" id="PF08240">
    <property type="entry name" value="ADH_N"/>
    <property type="match status" value="1"/>
</dbReference>
<dbReference type="Proteomes" id="UP001164965">
    <property type="component" value="Chromosome"/>
</dbReference>
<dbReference type="SMART" id="SM00829">
    <property type="entry name" value="PKS_ER"/>
    <property type="match status" value="1"/>
</dbReference>
<dbReference type="Gene3D" id="3.40.50.720">
    <property type="entry name" value="NAD(P)-binding Rossmann-like Domain"/>
    <property type="match status" value="1"/>
</dbReference>
<gene>
    <name evidence="4" type="ORF">RHODO2019_15630</name>
</gene>
<dbReference type="SUPFAM" id="SSF50129">
    <property type="entry name" value="GroES-like"/>
    <property type="match status" value="1"/>
</dbReference>
<keyword evidence="2" id="KW-0560">Oxidoreductase</keyword>
<reference evidence="4" key="1">
    <citation type="submission" date="2022-10" db="EMBL/GenBank/DDBJ databases">
        <title>Rhodococcus sp.75.</title>
        <authorList>
            <person name="Sun M."/>
        </authorList>
    </citation>
    <scope>NUCLEOTIDE SEQUENCE</scope>
    <source>
        <strain evidence="4">75</strain>
    </source>
</reference>